<evidence type="ECO:0000256" key="1">
    <source>
        <dbReference type="ARBA" id="ARBA00022801"/>
    </source>
</evidence>
<evidence type="ECO:0000313" key="4">
    <source>
        <dbReference type="EMBL" id="KAK9415393.1"/>
    </source>
</evidence>
<feature type="domain" description="Peptidase S9 prolyl oligopeptidase catalytic" evidence="2">
    <location>
        <begin position="179"/>
        <end position="263"/>
    </location>
</feature>
<dbReference type="Pfam" id="PF00326">
    <property type="entry name" value="Peptidase_S9"/>
    <property type="match status" value="1"/>
</dbReference>
<reference evidence="4 5" key="1">
    <citation type="journal article" date="2024" name="J. Plant Pathol.">
        <title>Sequence and assembly of the genome of Seiridium unicorne, isolate CBS 538.82, causal agent of cypress canker disease.</title>
        <authorList>
            <person name="Scali E."/>
            <person name="Rocca G.D."/>
            <person name="Danti R."/>
            <person name="Garbelotto M."/>
            <person name="Barberini S."/>
            <person name="Baroncelli R."/>
            <person name="Emiliani G."/>
        </authorList>
    </citation>
    <scope>NUCLEOTIDE SEQUENCE [LARGE SCALE GENOMIC DNA]</scope>
    <source>
        <strain evidence="4 5">BM-138-508</strain>
    </source>
</reference>
<organism evidence="4 5">
    <name type="scientific">Seiridium unicorne</name>
    <dbReference type="NCBI Taxonomy" id="138068"/>
    <lineage>
        <taxon>Eukaryota</taxon>
        <taxon>Fungi</taxon>
        <taxon>Dikarya</taxon>
        <taxon>Ascomycota</taxon>
        <taxon>Pezizomycotina</taxon>
        <taxon>Sordariomycetes</taxon>
        <taxon>Xylariomycetidae</taxon>
        <taxon>Amphisphaeriales</taxon>
        <taxon>Sporocadaceae</taxon>
        <taxon>Seiridium</taxon>
    </lineage>
</organism>
<dbReference type="InterPro" id="IPR013094">
    <property type="entry name" value="AB_hydrolase_3"/>
</dbReference>
<protein>
    <submittedName>
        <fullName evidence="4">Alpha/Beta hydrolase protein</fullName>
    </submittedName>
</protein>
<dbReference type="PANTHER" id="PTHR48081">
    <property type="entry name" value="AB HYDROLASE SUPERFAMILY PROTEIN C4A8.06C"/>
    <property type="match status" value="1"/>
</dbReference>
<keyword evidence="1 4" id="KW-0378">Hydrolase</keyword>
<evidence type="ECO:0000259" key="3">
    <source>
        <dbReference type="Pfam" id="PF07859"/>
    </source>
</evidence>
<sequence>MTGFGKNAPSESAAGRAGEVQYRITAALALLPLFHVCNAYYKAVDHQPIGVRVLIPRELPNVKRPLLVRIHGGAFSEGTSDSWLRPWILELALKHKAILVTPDYRLRPGAQFTEIIDDMRDFWKSVETSLPQLPGIEVDISDLAIVGESGGGTLTAQTALLDMIRPIRVIMCKRFADAQKHPHLDPIKNLEKAGPLPPVFLFHGRGDTSVRVSDAETWADKLKRLQPDVPLHLVLREGEHCFDQSDTLATPWLRDPIEFVERYWPAKPYDMRSVLSC</sequence>
<proteinExistence type="predicted"/>
<evidence type="ECO:0000259" key="2">
    <source>
        <dbReference type="Pfam" id="PF00326"/>
    </source>
</evidence>
<dbReference type="InterPro" id="IPR029058">
    <property type="entry name" value="AB_hydrolase_fold"/>
</dbReference>
<evidence type="ECO:0000313" key="5">
    <source>
        <dbReference type="Proteomes" id="UP001408356"/>
    </source>
</evidence>
<dbReference type="EMBL" id="JARVKF010000417">
    <property type="protein sequence ID" value="KAK9415393.1"/>
    <property type="molecule type" value="Genomic_DNA"/>
</dbReference>
<keyword evidence="5" id="KW-1185">Reference proteome</keyword>
<dbReference type="Gene3D" id="3.40.50.1820">
    <property type="entry name" value="alpha/beta hydrolase"/>
    <property type="match status" value="1"/>
</dbReference>
<dbReference type="Pfam" id="PF07859">
    <property type="entry name" value="Abhydrolase_3"/>
    <property type="match status" value="1"/>
</dbReference>
<comment type="caution">
    <text evidence="4">The sequence shown here is derived from an EMBL/GenBank/DDBJ whole genome shotgun (WGS) entry which is preliminary data.</text>
</comment>
<dbReference type="Proteomes" id="UP001408356">
    <property type="component" value="Unassembled WGS sequence"/>
</dbReference>
<dbReference type="SUPFAM" id="SSF53474">
    <property type="entry name" value="alpha/beta-Hydrolases"/>
    <property type="match status" value="1"/>
</dbReference>
<gene>
    <name evidence="4" type="ORF">SUNI508_10583</name>
</gene>
<accession>A0ABR2ULM8</accession>
<dbReference type="PANTHER" id="PTHR48081:SF3">
    <property type="entry name" value="ALPHA_BETA HYDROLASE FOLD-3 DOMAIN-CONTAINING PROTEIN"/>
    <property type="match status" value="1"/>
</dbReference>
<feature type="domain" description="Alpha/beta hydrolase fold-3" evidence="3">
    <location>
        <begin position="67"/>
        <end position="161"/>
    </location>
</feature>
<name>A0ABR2ULM8_9PEZI</name>
<dbReference type="InterPro" id="IPR050300">
    <property type="entry name" value="GDXG_lipolytic_enzyme"/>
</dbReference>
<dbReference type="GO" id="GO:0016787">
    <property type="term" value="F:hydrolase activity"/>
    <property type="evidence" value="ECO:0007669"/>
    <property type="project" value="UniProtKB-KW"/>
</dbReference>
<dbReference type="InterPro" id="IPR001375">
    <property type="entry name" value="Peptidase_S9_cat"/>
</dbReference>